<protein>
    <submittedName>
        <fullName evidence="12">Actin-regulating kinase prk1</fullName>
        <ecNumber evidence="12">2.7.11.1</ecNumber>
    </submittedName>
</protein>
<proteinExistence type="predicted"/>
<keyword evidence="10" id="KW-0732">Signal</keyword>
<comment type="caution">
    <text evidence="12">The sequence shown here is derived from an EMBL/GenBank/DDBJ whole genome shotgun (WGS) entry which is preliminary data.</text>
</comment>
<accession>A0ABD3C2Z6</accession>
<evidence type="ECO:0000256" key="5">
    <source>
        <dbReference type="ARBA" id="ARBA00022989"/>
    </source>
</evidence>
<evidence type="ECO:0000256" key="8">
    <source>
        <dbReference type="SAM" id="MobiDB-lite"/>
    </source>
</evidence>
<evidence type="ECO:0000256" key="9">
    <source>
        <dbReference type="SAM" id="Phobius"/>
    </source>
</evidence>
<name>A0ABD3C2Z6_9LAMI</name>
<dbReference type="GO" id="GO:0016020">
    <property type="term" value="C:membrane"/>
    <property type="evidence" value="ECO:0007669"/>
    <property type="project" value="UniProtKB-SubCell"/>
</dbReference>
<evidence type="ECO:0000313" key="13">
    <source>
        <dbReference type="Proteomes" id="UP001632038"/>
    </source>
</evidence>
<dbReference type="Pfam" id="PF07714">
    <property type="entry name" value="PK_Tyr_Ser-Thr"/>
    <property type="match status" value="1"/>
</dbReference>
<organism evidence="12 13">
    <name type="scientific">Castilleja foliolosa</name>
    <dbReference type="NCBI Taxonomy" id="1961234"/>
    <lineage>
        <taxon>Eukaryota</taxon>
        <taxon>Viridiplantae</taxon>
        <taxon>Streptophyta</taxon>
        <taxon>Embryophyta</taxon>
        <taxon>Tracheophyta</taxon>
        <taxon>Spermatophyta</taxon>
        <taxon>Magnoliopsida</taxon>
        <taxon>eudicotyledons</taxon>
        <taxon>Gunneridae</taxon>
        <taxon>Pentapetalae</taxon>
        <taxon>asterids</taxon>
        <taxon>lamiids</taxon>
        <taxon>Lamiales</taxon>
        <taxon>Orobanchaceae</taxon>
        <taxon>Pedicularideae</taxon>
        <taxon>Castillejinae</taxon>
        <taxon>Castilleja</taxon>
    </lineage>
</organism>
<evidence type="ECO:0000259" key="11">
    <source>
        <dbReference type="PROSITE" id="PS50011"/>
    </source>
</evidence>
<evidence type="ECO:0000313" key="12">
    <source>
        <dbReference type="EMBL" id="KAL3623531.1"/>
    </source>
</evidence>
<dbReference type="EC" id="2.7.11.1" evidence="12"/>
<dbReference type="Pfam" id="PF08263">
    <property type="entry name" value="LRRNT_2"/>
    <property type="match status" value="1"/>
</dbReference>
<sequence>MARKRPTLSSRSTSTLVLLLVVFFHVVTVASINPEAETLIKFKESLKNAGALSNWDPSKSPCDNWNGVLCEEGHVWGLKLEGMGLSGVIDVDTLSKLTELRTVSFMNNAFDEMLPNWSKLGMLKSIYLSNNKFDGEILPSTFDGMMSLKKLHLDNNAFSGSIPSTLATLSKLVELRLENNGFQGEIPKFEQDRLREFNVSHNQLVGQIPQALQHMNPTSFSGNPDLCGAPLQACSSKKTLPLTTILIVAVLVTLALAALLAVLIILHRRKKPSTQQTDRAAAGASTSGGEAGAQPKDDLNRMERGQGSLSPDMGNKPGVRLTFLRDGGDRFDMSDLLKASAEVLGSGMFGSTYKAALNSGKVMVVKRFRQMSTVSREEFNEHMRRLGRLSQDNVLPIIAFYYRKEEKLLVAEYVENVSLAVQLHGNKSKGQPTPDWPTRLNIVKGVAKGLQYLYHELPSLTAPHGHLKSSNVLLDASFKPLLTDYGLVPIMNQEHAQANMISYKSPESKATGRITRKSDVFSLGILILEILTGRFPWDANVDVADYVAAVESGGGGVEVFDKDMAAGVSQGEMKKLLMVGLSCCQADVDKRPEIKEVVEKLEEIKEKDVDDDFYSTYASEGDMRSSRGLSDDFKTINI</sequence>
<keyword evidence="12" id="KW-0808">Transferase</keyword>
<dbReference type="InterPro" id="IPR000719">
    <property type="entry name" value="Prot_kinase_dom"/>
</dbReference>
<dbReference type="InterPro" id="IPR013210">
    <property type="entry name" value="LRR_N_plant-typ"/>
</dbReference>
<reference evidence="13" key="1">
    <citation type="journal article" date="2024" name="IScience">
        <title>Strigolactones Initiate the Formation of Haustorium-like Structures in Castilleja.</title>
        <authorList>
            <person name="Buerger M."/>
            <person name="Peterson D."/>
            <person name="Chory J."/>
        </authorList>
    </citation>
    <scope>NUCLEOTIDE SEQUENCE [LARGE SCALE GENOMIC DNA]</scope>
</reference>
<dbReference type="InterPro" id="IPR017441">
    <property type="entry name" value="Protein_kinase_ATP_BS"/>
</dbReference>
<dbReference type="AlphaFoldDB" id="A0ABD3C2Z6"/>
<evidence type="ECO:0000256" key="3">
    <source>
        <dbReference type="ARBA" id="ARBA00022692"/>
    </source>
</evidence>
<dbReference type="PROSITE" id="PS00107">
    <property type="entry name" value="PROTEIN_KINASE_ATP"/>
    <property type="match status" value="1"/>
</dbReference>
<feature type="domain" description="Protein kinase" evidence="11">
    <location>
        <begin position="338"/>
        <end position="614"/>
    </location>
</feature>
<dbReference type="GO" id="GO:0004674">
    <property type="term" value="F:protein serine/threonine kinase activity"/>
    <property type="evidence" value="ECO:0007669"/>
    <property type="project" value="UniProtKB-EC"/>
</dbReference>
<dbReference type="Gene3D" id="1.10.510.10">
    <property type="entry name" value="Transferase(Phosphotransferase) domain 1"/>
    <property type="match status" value="1"/>
</dbReference>
<evidence type="ECO:0000256" key="6">
    <source>
        <dbReference type="ARBA" id="ARBA00023136"/>
    </source>
</evidence>
<feature type="chain" id="PRO_5044768599" evidence="10">
    <location>
        <begin position="32"/>
        <end position="638"/>
    </location>
</feature>
<dbReference type="GO" id="GO:0005524">
    <property type="term" value="F:ATP binding"/>
    <property type="evidence" value="ECO:0007669"/>
    <property type="project" value="UniProtKB-UniRule"/>
</dbReference>
<dbReference type="EMBL" id="JAVIJP010000054">
    <property type="protein sequence ID" value="KAL3623531.1"/>
    <property type="molecule type" value="Genomic_DNA"/>
</dbReference>
<dbReference type="InterPro" id="IPR011009">
    <property type="entry name" value="Kinase-like_dom_sf"/>
</dbReference>
<dbReference type="InterPro" id="IPR001611">
    <property type="entry name" value="Leu-rich_rpt"/>
</dbReference>
<dbReference type="Pfam" id="PF13855">
    <property type="entry name" value="LRR_8"/>
    <property type="match status" value="1"/>
</dbReference>
<evidence type="ECO:0000256" key="4">
    <source>
        <dbReference type="ARBA" id="ARBA00022737"/>
    </source>
</evidence>
<feature type="compositionally biased region" description="Basic and acidic residues" evidence="8">
    <location>
        <begin position="295"/>
        <end position="304"/>
    </location>
</feature>
<dbReference type="SUPFAM" id="SSF52058">
    <property type="entry name" value="L domain-like"/>
    <property type="match status" value="1"/>
</dbReference>
<keyword evidence="12" id="KW-0418">Kinase</keyword>
<feature type="signal peptide" evidence="10">
    <location>
        <begin position="1"/>
        <end position="31"/>
    </location>
</feature>
<keyword evidence="4" id="KW-0677">Repeat</keyword>
<evidence type="ECO:0000256" key="2">
    <source>
        <dbReference type="ARBA" id="ARBA00022614"/>
    </source>
</evidence>
<comment type="subcellular location">
    <subcellularLocation>
        <location evidence="1">Membrane</location>
    </subcellularLocation>
</comment>
<dbReference type="Gene3D" id="3.80.10.10">
    <property type="entry name" value="Ribonuclease Inhibitor"/>
    <property type="match status" value="2"/>
</dbReference>
<feature type="transmembrane region" description="Helical" evidence="9">
    <location>
        <begin position="240"/>
        <end position="266"/>
    </location>
</feature>
<keyword evidence="3 9" id="KW-0812">Transmembrane</keyword>
<gene>
    <name evidence="12" type="primary">PRK1_4</name>
    <name evidence="12" type="ORF">CASFOL_032347</name>
</gene>
<keyword evidence="6 9" id="KW-0472">Membrane</keyword>
<dbReference type="PANTHER" id="PTHR48007">
    <property type="entry name" value="LEUCINE-RICH REPEAT RECEPTOR-LIKE PROTEIN KINASE PXC1"/>
    <property type="match status" value="1"/>
</dbReference>
<dbReference type="SUPFAM" id="SSF56112">
    <property type="entry name" value="Protein kinase-like (PK-like)"/>
    <property type="match status" value="1"/>
</dbReference>
<evidence type="ECO:0000256" key="1">
    <source>
        <dbReference type="ARBA" id="ARBA00004370"/>
    </source>
</evidence>
<dbReference type="Gene3D" id="3.30.200.20">
    <property type="entry name" value="Phosphorylase Kinase, domain 1"/>
    <property type="match status" value="1"/>
</dbReference>
<keyword evidence="5 9" id="KW-1133">Transmembrane helix</keyword>
<evidence type="ECO:0000256" key="10">
    <source>
        <dbReference type="SAM" id="SignalP"/>
    </source>
</evidence>
<feature type="region of interest" description="Disordered" evidence="8">
    <location>
        <begin position="274"/>
        <end position="317"/>
    </location>
</feature>
<evidence type="ECO:0000256" key="7">
    <source>
        <dbReference type="PROSITE-ProRule" id="PRU10141"/>
    </source>
</evidence>
<dbReference type="InterPro" id="IPR032675">
    <property type="entry name" value="LRR_dom_sf"/>
</dbReference>
<dbReference type="Proteomes" id="UP001632038">
    <property type="component" value="Unassembled WGS sequence"/>
</dbReference>
<dbReference type="Pfam" id="PF00560">
    <property type="entry name" value="LRR_1"/>
    <property type="match status" value="1"/>
</dbReference>
<keyword evidence="7" id="KW-0547">Nucleotide-binding</keyword>
<dbReference type="InterPro" id="IPR001245">
    <property type="entry name" value="Ser-Thr/Tyr_kinase_cat_dom"/>
</dbReference>
<dbReference type="PROSITE" id="PS50011">
    <property type="entry name" value="PROTEIN_KINASE_DOM"/>
    <property type="match status" value="1"/>
</dbReference>
<keyword evidence="13" id="KW-1185">Reference proteome</keyword>
<feature type="binding site" evidence="7">
    <location>
        <position position="366"/>
    </location>
    <ligand>
        <name>ATP</name>
        <dbReference type="ChEBI" id="CHEBI:30616"/>
    </ligand>
</feature>
<dbReference type="PANTHER" id="PTHR48007:SF64">
    <property type="entry name" value="POLLEN RECEPTOR-LIKE KINASE 1"/>
    <property type="match status" value="1"/>
</dbReference>
<keyword evidence="7" id="KW-0067">ATP-binding</keyword>
<dbReference type="InterPro" id="IPR046959">
    <property type="entry name" value="PRK1-6/SRF4-like"/>
</dbReference>
<keyword evidence="2" id="KW-0433">Leucine-rich repeat</keyword>